<keyword evidence="2" id="KW-1185">Reference proteome</keyword>
<sequence length="74" mass="8448">HYIAFEMASDDEFNEANLRFISNVETNIFDKILDSYGQLQSEKSNSLVEFEAKTDLTDSEEGLYPLTKGQSFTD</sequence>
<gene>
    <name evidence="1" type="ORF">DHETER_LOCUS5880</name>
</gene>
<proteinExistence type="predicted"/>
<comment type="caution">
    <text evidence="1">The sequence shown here is derived from an EMBL/GenBank/DDBJ whole genome shotgun (WGS) entry which is preliminary data.</text>
</comment>
<feature type="non-terminal residue" evidence="1">
    <location>
        <position position="1"/>
    </location>
</feature>
<organism evidence="1 2">
    <name type="scientific">Dentiscutata heterogama</name>
    <dbReference type="NCBI Taxonomy" id="1316150"/>
    <lineage>
        <taxon>Eukaryota</taxon>
        <taxon>Fungi</taxon>
        <taxon>Fungi incertae sedis</taxon>
        <taxon>Mucoromycota</taxon>
        <taxon>Glomeromycotina</taxon>
        <taxon>Glomeromycetes</taxon>
        <taxon>Diversisporales</taxon>
        <taxon>Gigasporaceae</taxon>
        <taxon>Dentiscutata</taxon>
    </lineage>
</organism>
<dbReference type="Proteomes" id="UP000789702">
    <property type="component" value="Unassembled WGS sequence"/>
</dbReference>
<evidence type="ECO:0000313" key="2">
    <source>
        <dbReference type="Proteomes" id="UP000789702"/>
    </source>
</evidence>
<protein>
    <submittedName>
        <fullName evidence="1">13135_t:CDS:1</fullName>
    </submittedName>
</protein>
<dbReference type="EMBL" id="CAJVPU010006942">
    <property type="protein sequence ID" value="CAG8566697.1"/>
    <property type="molecule type" value="Genomic_DNA"/>
</dbReference>
<reference evidence="1" key="1">
    <citation type="submission" date="2021-06" db="EMBL/GenBank/DDBJ databases">
        <authorList>
            <person name="Kallberg Y."/>
            <person name="Tangrot J."/>
            <person name="Rosling A."/>
        </authorList>
    </citation>
    <scope>NUCLEOTIDE SEQUENCE</scope>
    <source>
        <strain evidence="1">IL203A</strain>
    </source>
</reference>
<accession>A0ACA9MAG0</accession>
<evidence type="ECO:0000313" key="1">
    <source>
        <dbReference type="EMBL" id="CAG8566697.1"/>
    </source>
</evidence>
<name>A0ACA9MAG0_9GLOM</name>